<dbReference type="Proteomes" id="UP000825935">
    <property type="component" value="Chromosome 30"/>
</dbReference>
<sequence length="191" mass="21235">MRENGVPLLGNHAEVAIKSGRRNAPSRQAHAAAAQAYPMGKSSMTKPSVDHNHLESVELSELANSRAVGGLAEAGTDVCRNRMGMHAQPIGRQRRGIAQSAEHQWDVTKMAPVLTWLSAHATGKEREREREREPTSPSMRSEHQENRPARIPRAYCQDQENKHNKLTNRCTSNAMIGDAKRREFLSLTQAI</sequence>
<feature type="compositionally biased region" description="Basic and acidic residues" evidence="1">
    <location>
        <begin position="122"/>
        <end position="148"/>
    </location>
</feature>
<proteinExistence type="predicted"/>
<name>A0A8T2R2L4_CERRI</name>
<feature type="region of interest" description="Disordered" evidence="1">
    <location>
        <begin position="119"/>
        <end position="152"/>
    </location>
</feature>
<dbReference type="AlphaFoldDB" id="A0A8T2R2L4"/>
<evidence type="ECO:0000313" key="3">
    <source>
        <dbReference type="Proteomes" id="UP000825935"/>
    </source>
</evidence>
<comment type="caution">
    <text evidence="2">The sequence shown here is derived from an EMBL/GenBank/DDBJ whole genome shotgun (WGS) entry which is preliminary data.</text>
</comment>
<keyword evidence="3" id="KW-1185">Reference proteome</keyword>
<organism evidence="2 3">
    <name type="scientific">Ceratopteris richardii</name>
    <name type="common">Triangle waterfern</name>
    <dbReference type="NCBI Taxonomy" id="49495"/>
    <lineage>
        <taxon>Eukaryota</taxon>
        <taxon>Viridiplantae</taxon>
        <taxon>Streptophyta</taxon>
        <taxon>Embryophyta</taxon>
        <taxon>Tracheophyta</taxon>
        <taxon>Polypodiopsida</taxon>
        <taxon>Polypodiidae</taxon>
        <taxon>Polypodiales</taxon>
        <taxon>Pteridineae</taxon>
        <taxon>Pteridaceae</taxon>
        <taxon>Parkerioideae</taxon>
        <taxon>Ceratopteris</taxon>
    </lineage>
</organism>
<protein>
    <submittedName>
        <fullName evidence="2">Uncharacterized protein</fullName>
    </submittedName>
</protein>
<dbReference type="EMBL" id="CM035435">
    <property type="protein sequence ID" value="KAH7289855.1"/>
    <property type="molecule type" value="Genomic_DNA"/>
</dbReference>
<accession>A0A8T2R2L4</accession>
<evidence type="ECO:0000256" key="1">
    <source>
        <dbReference type="SAM" id="MobiDB-lite"/>
    </source>
</evidence>
<gene>
    <name evidence="2" type="ORF">KP509_30G021600</name>
</gene>
<reference evidence="2" key="1">
    <citation type="submission" date="2021-08" db="EMBL/GenBank/DDBJ databases">
        <title>WGS assembly of Ceratopteris richardii.</title>
        <authorList>
            <person name="Marchant D.B."/>
            <person name="Chen G."/>
            <person name="Jenkins J."/>
            <person name="Shu S."/>
            <person name="Leebens-Mack J."/>
            <person name="Grimwood J."/>
            <person name="Schmutz J."/>
            <person name="Soltis P."/>
            <person name="Soltis D."/>
            <person name="Chen Z.-H."/>
        </authorList>
    </citation>
    <scope>NUCLEOTIDE SEQUENCE</scope>
    <source>
        <strain evidence="2">Whitten #5841</strain>
        <tissue evidence="2">Leaf</tissue>
    </source>
</reference>
<evidence type="ECO:0000313" key="2">
    <source>
        <dbReference type="EMBL" id="KAH7289855.1"/>
    </source>
</evidence>